<dbReference type="Proteomes" id="UP000192573">
    <property type="component" value="Unassembled WGS sequence"/>
</dbReference>
<dbReference type="EMBL" id="NAEW01000007">
    <property type="protein sequence ID" value="OQM40943.1"/>
    <property type="molecule type" value="Genomic_DNA"/>
</dbReference>
<comment type="caution">
    <text evidence="1">The sequence shown here is derived from an EMBL/GenBank/DDBJ whole genome shotgun (WGS) entry which is preliminary data.</text>
</comment>
<protein>
    <submittedName>
        <fullName evidence="1">Uncharacterized protein</fullName>
    </submittedName>
</protein>
<proteinExistence type="predicted"/>
<name>A0A1V8NX40_CITBR</name>
<evidence type="ECO:0000313" key="2">
    <source>
        <dbReference type="Proteomes" id="UP000192573"/>
    </source>
</evidence>
<reference evidence="1 2" key="1">
    <citation type="submission" date="2017-03" db="EMBL/GenBank/DDBJ databases">
        <authorList>
            <person name="Afonso C.L."/>
            <person name="Miller P.J."/>
            <person name="Scott M.A."/>
            <person name="Spackman E."/>
            <person name="Goraichik I."/>
            <person name="Dimitrov K.M."/>
            <person name="Suarez D.L."/>
            <person name="Swayne D.E."/>
        </authorList>
    </citation>
    <scope>NUCLEOTIDE SEQUENCE [LARGE SCALE GENOMIC DNA]</scope>
    <source>
        <strain evidence="1 2">ATCC 51113</strain>
    </source>
</reference>
<sequence length="81" mass="9075">MSFVFAGDLGVNVRIGIANLIIFVDKRSRMERASFLSVSYQNKMTKDFFVHASPYSYCIAPVPPVFADSNRPNRLTPGLTM</sequence>
<dbReference type="AlphaFoldDB" id="A0A1V8NX40"/>
<accession>A0A1V8NX40</accession>
<gene>
    <name evidence="1" type="ORF">BZK42_16270</name>
</gene>
<evidence type="ECO:0000313" key="1">
    <source>
        <dbReference type="EMBL" id="OQM40943.1"/>
    </source>
</evidence>
<organism evidence="1 2">
    <name type="scientific">Citrobacter braakii</name>
    <dbReference type="NCBI Taxonomy" id="57706"/>
    <lineage>
        <taxon>Bacteria</taxon>
        <taxon>Pseudomonadati</taxon>
        <taxon>Pseudomonadota</taxon>
        <taxon>Gammaproteobacteria</taxon>
        <taxon>Enterobacterales</taxon>
        <taxon>Enterobacteriaceae</taxon>
        <taxon>Citrobacter</taxon>
        <taxon>Citrobacter freundii complex</taxon>
    </lineage>
</organism>